<dbReference type="InterPro" id="IPR006700">
    <property type="entry name" value="RsmE"/>
</dbReference>
<dbReference type="Gene3D" id="2.40.240.20">
    <property type="entry name" value="Hypothetical PUA domain-like, domain 1"/>
    <property type="match status" value="1"/>
</dbReference>
<dbReference type="GO" id="GO:0005737">
    <property type="term" value="C:cytoplasm"/>
    <property type="evidence" value="ECO:0007669"/>
    <property type="project" value="UniProtKB-SubCell"/>
</dbReference>
<evidence type="ECO:0000313" key="15">
    <source>
        <dbReference type="EMBL" id="CUO35788.1"/>
    </source>
</evidence>
<evidence type="ECO:0000256" key="9">
    <source>
        <dbReference type="ARBA" id="ARBA00022691"/>
    </source>
</evidence>
<evidence type="ECO:0000256" key="7">
    <source>
        <dbReference type="ARBA" id="ARBA00022603"/>
    </source>
</evidence>
<proteinExistence type="inferred from homology"/>
<evidence type="ECO:0000313" key="16">
    <source>
        <dbReference type="Proteomes" id="UP000095706"/>
    </source>
</evidence>
<evidence type="ECO:0000256" key="6">
    <source>
        <dbReference type="ARBA" id="ARBA00022552"/>
    </source>
</evidence>
<dbReference type="AlphaFoldDB" id="A0A174EGG2"/>
<dbReference type="Pfam" id="PF20260">
    <property type="entry name" value="PUA_4"/>
    <property type="match status" value="1"/>
</dbReference>
<evidence type="ECO:0000259" key="14">
    <source>
        <dbReference type="Pfam" id="PF20260"/>
    </source>
</evidence>
<dbReference type="PANTHER" id="PTHR30027:SF3">
    <property type="entry name" value="16S RRNA (URACIL(1498)-N(3))-METHYLTRANSFERASE"/>
    <property type="match status" value="1"/>
</dbReference>
<dbReference type="InterPro" id="IPR015947">
    <property type="entry name" value="PUA-like_sf"/>
</dbReference>
<dbReference type="NCBIfam" id="TIGR00046">
    <property type="entry name" value="RsmE family RNA methyltransferase"/>
    <property type="match status" value="1"/>
</dbReference>
<keyword evidence="7 12" id="KW-0489">Methyltransferase</keyword>
<dbReference type="SUPFAM" id="SSF88697">
    <property type="entry name" value="PUA domain-like"/>
    <property type="match status" value="1"/>
</dbReference>
<dbReference type="InterPro" id="IPR029026">
    <property type="entry name" value="tRNA_m1G_MTases_N"/>
</dbReference>
<dbReference type="Proteomes" id="UP000095706">
    <property type="component" value="Unassembled WGS sequence"/>
</dbReference>
<dbReference type="Pfam" id="PF04452">
    <property type="entry name" value="Methyltrans_RNA"/>
    <property type="match status" value="1"/>
</dbReference>
<dbReference type="SUPFAM" id="SSF75217">
    <property type="entry name" value="alpha/beta knot"/>
    <property type="match status" value="1"/>
</dbReference>
<evidence type="ECO:0000256" key="10">
    <source>
        <dbReference type="ARBA" id="ARBA00025699"/>
    </source>
</evidence>
<dbReference type="InterPro" id="IPR046886">
    <property type="entry name" value="RsmE_MTase_dom"/>
</dbReference>
<evidence type="ECO:0000256" key="8">
    <source>
        <dbReference type="ARBA" id="ARBA00022679"/>
    </source>
</evidence>
<dbReference type="PANTHER" id="PTHR30027">
    <property type="entry name" value="RIBOSOMAL RNA SMALL SUBUNIT METHYLTRANSFERASE E"/>
    <property type="match status" value="1"/>
</dbReference>
<name>A0A174EGG2_9FIRM</name>
<gene>
    <name evidence="15" type="primary">rsmE</name>
    <name evidence="15" type="ORF">ERS852406_01788</name>
</gene>
<comment type="similarity">
    <text evidence="2 12">Belongs to the RNA methyltransferase RsmE family.</text>
</comment>
<dbReference type="CDD" id="cd18084">
    <property type="entry name" value="RsmE-like"/>
    <property type="match status" value="1"/>
</dbReference>
<comment type="function">
    <text evidence="10 12">Specifically methylates the N3 position of the uracil ring of uridine 1498 (m3U1498) in 16S rRNA. Acts on the fully assembled 30S ribosomal subunit.</text>
</comment>
<feature type="domain" description="Ribosomal RNA small subunit methyltransferase E methyltransferase" evidence="13">
    <location>
        <begin position="73"/>
        <end position="239"/>
    </location>
</feature>
<dbReference type="InterPro" id="IPR046887">
    <property type="entry name" value="RsmE_PUA-like"/>
</dbReference>
<dbReference type="PIRSF" id="PIRSF015601">
    <property type="entry name" value="MTase_slr0722"/>
    <property type="match status" value="1"/>
</dbReference>
<dbReference type="EMBL" id="CYYV01000008">
    <property type="protein sequence ID" value="CUO35788.1"/>
    <property type="molecule type" value="Genomic_DNA"/>
</dbReference>
<evidence type="ECO:0000256" key="11">
    <source>
        <dbReference type="ARBA" id="ARBA00047944"/>
    </source>
</evidence>
<dbReference type="Gene3D" id="3.40.1280.10">
    <property type="match status" value="1"/>
</dbReference>
<accession>A0A174EGG2</accession>
<reference evidence="15 16" key="1">
    <citation type="submission" date="2015-09" db="EMBL/GenBank/DDBJ databases">
        <authorList>
            <consortium name="Pathogen Informatics"/>
        </authorList>
    </citation>
    <scope>NUCLEOTIDE SEQUENCE [LARGE SCALE GENOMIC DNA]</scope>
    <source>
        <strain evidence="15 16">2789STDY5608849</strain>
    </source>
</reference>
<dbReference type="GO" id="GO:0070042">
    <property type="term" value="F:rRNA (uridine-N3-)-methyltransferase activity"/>
    <property type="evidence" value="ECO:0007669"/>
    <property type="project" value="TreeGrafter"/>
</dbReference>
<sequence>MYRFFVEESQIYDGTVHITGSDVNHIKNVLRMRPGEKILVSTGGEKEYHCTVSDFPEGEVLAAVEEATAADRELPSGIVLFQGLPKGDKMELIIQKAVELGATEIVPVEMKRCVVKLDRKKAEKKAERWQTIALGAAKQSKRMQIPTVHMPVTFQQALAMMAESDVRLMPYENAEGMEGTRKILESIEPGESIAVLIGPEGGIDEAEVEMAMKAKVEPITLGKRILRTETAGMTVLSILVYLLEGRERTR</sequence>
<evidence type="ECO:0000256" key="4">
    <source>
        <dbReference type="ARBA" id="ARBA00013673"/>
    </source>
</evidence>
<organism evidence="15 16">
    <name type="scientific">Fusicatenibacter saccharivorans</name>
    <dbReference type="NCBI Taxonomy" id="1150298"/>
    <lineage>
        <taxon>Bacteria</taxon>
        <taxon>Bacillati</taxon>
        <taxon>Bacillota</taxon>
        <taxon>Clostridia</taxon>
        <taxon>Lachnospirales</taxon>
        <taxon>Lachnospiraceae</taxon>
        <taxon>Fusicatenibacter</taxon>
    </lineage>
</organism>
<evidence type="ECO:0000256" key="2">
    <source>
        <dbReference type="ARBA" id="ARBA00005528"/>
    </source>
</evidence>
<dbReference type="GO" id="GO:0070475">
    <property type="term" value="P:rRNA base methylation"/>
    <property type="evidence" value="ECO:0007669"/>
    <property type="project" value="TreeGrafter"/>
</dbReference>
<keyword evidence="5 12" id="KW-0963">Cytoplasm</keyword>
<evidence type="ECO:0000256" key="1">
    <source>
        <dbReference type="ARBA" id="ARBA00004496"/>
    </source>
</evidence>
<feature type="domain" description="Ribosomal RNA small subunit methyltransferase E PUA-like" evidence="14">
    <location>
        <begin position="18"/>
        <end position="60"/>
    </location>
</feature>
<dbReference type="RefSeq" id="WP_055227745.1">
    <property type="nucleotide sequence ID" value="NZ_CYYV01000008.1"/>
</dbReference>
<comment type="catalytic activity">
    <reaction evidence="11 12">
        <text>uridine(1498) in 16S rRNA + S-adenosyl-L-methionine = N(3)-methyluridine(1498) in 16S rRNA + S-adenosyl-L-homocysteine + H(+)</text>
        <dbReference type="Rhea" id="RHEA:42920"/>
        <dbReference type="Rhea" id="RHEA-COMP:10283"/>
        <dbReference type="Rhea" id="RHEA-COMP:10284"/>
        <dbReference type="ChEBI" id="CHEBI:15378"/>
        <dbReference type="ChEBI" id="CHEBI:57856"/>
        <dbReference type="ChEBI" id="CHEBI:59789"/>
        <dbReference type="ChEBI" id="CHEBI:65315"/>
        <dbReference type="ChEBI" id="CHEBI:74502"/>
        <dbReference type="EC" id="2.1.1.193"/>
    </reaction>
</comment>
<dbReference type="NCBIfam" id="NF008692">
    <property type="entry name" value="PRK11713.1-5"/>
    <property type="match status" value="1"/>
</dbReference>
<dbReference type="EC" id="2.1.1.193" evidence="3 12"/>
<protein>
    <recommendedName>
        <fullName evidence="4 12">Ribosomal RNA small subunit methyltransferase E</fullName>
        <ecNumber evidence="3 12">2.1.1.193</ecNumber>
    </recommendedName>
</protein>
<comment type="subcellular location">
    <subcellularLocation>
        <location evidence="1 12">Cytoplasm</location>
    </subcellularLocation>
</comment>
<keyword evidence="6 12" id="KW-0698">rRNA processing</keyword>
<keyword evidence="9 12" id="KW-0949">S-adenosyl-L-methionine</keyword>
<evidence type="ECO:0000259" key="13">
    <source>
        <dbReference type="Pfam" id="PF04452"/>
    </source>
</evidence>
<dbReference type="InterPro" id="IPR029028">
    <property type="entry name" value="Alpha/beta_knot_MTases"/>
</dbReference>
<evidence type="ECO:0000256" key="12">
    <source>
        <dbReference type="PIRNR" id="PIRNR015601"/>
    </source>
</evidence>
<evidence type="ECO:0000256" key="3">
    <source>
        <dbReference type="ARBA" id="ARBA00012328"/>
    </source>
</evidence>
<evidence type="ECO:0000256" key="5">
    <source>
        <dbReference type="ARBA" id="ARBA00022490"/>
    </source>
</evidence>
<keyword evidence="8 12" id="KW-0808">Transferase</keyword>